<dbReference type="Gene3D" id="2.60.40.420">
    <property type="entry name" value="Cupredoxins - blue copper proteins"/>
    <property type="match status" value="1"/>
</dbReference>
<dbReference type="AlphaFoldDB" id="A0A6J6A228"/>
<gene>
    <name evidence="1" type="ORF">UFOPK3522_01804</name>
</gene>
<sequence>MVKGAAGILHTEGAPIPPTAVAATKGKPAAAAPADAKSAEMGNAVNVTLGDMWVKADKASVKAGPVMFHVANQGATMHGMAIVKAPAKITGGMLDTSTFLAKGAELSGGKGGQMISAKLTAGSYELICHIVGHYSAGQHIPFKVTN</sequence>
<dbReference type="EMBL" id="CAESAO010000255">
    <property type="protein sequence ID" value="CAB4347672.1"/>
    <property type="molecule type" value="Genomic_DNA"/>
</dbReference>
<evidence type="ECO:0000313" key="1">
    <source>
        <dbReference type="EMBL" id="CAB4347672.1"/>
    </source>
</evidence>
<name>A0A6J6A228_9ZZZZ</name>
<protein>
    <submittedName>
        <fullName evidence="1">Unannotated protein</fullName>
    </submittedName>
</protein>
<dbReference type="InterPro" id="IPR008972">
    <property type="entry name" value="Cupredoxin"/>
</dbReference>
<organism evidence="1">
    <name type="scientific">freshwater metagenome</name>
    <dbReference type="NCBI Taxonomy" id="449393"/>
    <lineage>
        <taxon>unclassified sequences</taxon>
        <taxon>metagenomes</taxon>
        <taxon>ecological metagenomes</taxon>
    </lineage>
</organism>
<accession>A0A6J6A228</accession>
<dbReference type="SUPFAM" id="SSF49503">
    <property type="entry name" value="Cupredoxins"/>
    <property type="match status" value="1"/>
</dbReference>
<reference evidence="1" key="1">
    <citation type="submission" date="2020-05" db="EMBL/GenBank/DDBJ databases">
        <authorList>
            <person name="Chiriac C."/>
            <person name="Salcher M."/>
            <person name="Ghai R."/>
            <person name="Kavagutti S V."/>
        </authorList>
    </citation>
    <scope>NUCLEOTIDE SEQUENCE</scope>
</reference>
<proteinExistence type="predicted"/>